<proteinExistence type="predicted"/>
<sequence>MCSKGFQISVQPNVDNRCCFTSPVPENGSKEVEGGQAADMTSQGPVIDLLDPQRMHLMKIHKGMEREPFQI</sequence>
<name>A0AAV4RQ09_CAEEX</name>
<organism evidence="1 2">
    <name type="scientific">Caerostris extrusa</name>
    <name type="common">Bark spider</name>
    <name type="synonym">Caerostris bankana</name>
    <dbReference type="NCBI Taxonomy" id="172846"/>
    <lineage>
        <taxon>Eukaryota</taxon>
        <taxon>Metazoa</taxon>
        <taxon>Ecdysozoa</taxon>
        <taxon>Arthropoda</taxon>
        <taxon>Chelicerata</taxon>
        <taxon>Arachnida</taxon>
        <taxon>Araneae</taxon>
        <taxon>Araneomorphae</taxon>
        <taxon>Entelegynae</taxon>
        <taxon>Araneoidea</taxon>
        <taxon>Araneidae</taxon>
        <taxon>Caerostris</taxon>
    </lineage>
</organism>
<dbReference type="AlphaFoldDB" id="A0AAV4RQ09"/>
<evidence type="ECO:0000313" key="2">
    <source>
        <dbReference type="Proteomes" id="UP001054945"/>
    </source>
</evidence>
<dbReference type="EMBL" id="BPLR01008316">
    <property type="protein sequence ID" value="GIY23805.1"/>
    <property type="molecule type" value="Genomic_DNA"/>
</dbReference>
<protein>
    <submittedName>
        <fullName evidence="1">Uncharacterized protein</fullName>
    </submittedName>
</protein>
<keyword evidence="2" id="KW-1185">Reference proteome</keyword>
<comment type="caution">
    <text evidence="1">The sequence shown here is derived from an EMBL/GenBank/DDBJ whole genome shotgun (WGS) entry which is preliminary data.</text>
</comment>
<dbReference type="Proteomes" id="UP001054945">
    <property type="component" value="Unassembled WGS sequence"/>
</dbReference>
<evidence type="ECO:0000313" key="1">
    <source>
        <dbReference type="EMBL" id="GIY23805.1"/>
    </source>
</evidence>
<reference evidence="1 2" key="1">
    <citation type="submission" date="2021-06" db="EMBL/GenBank/DDBJ databases">
        <title>Caerostris extrusa draft genome.</title>
        <authorList>
            <person name="Kono N."/>
            <person name="Arakawa K."/>
        </authorList>
    </citation>
    <scope>NUCLEOTIDE SEQUENCE [LARGE SCALE GENOMIC DNA]</scope>
</reference>
<gene>
    <name evidence="1" type="ORF">CEXT_205201</name>
</gene>
<accession>A0AAV4RQ09</accession>